<keyword evidence="2" id="KW-0732">Signal</keyword>
<feature type="chain" id="PRO_5047379799" evidence="2">
    <location>
        <begin position="25"/>
        <end position="148"/>
    </location>
</feature>
<reference evidence="3 4" key="1">
    <citation type="journal article" date="2011" name="Int. J. Syst. Evol. Microbiol.">
        <title>Zhongshania antarctica gen. nov., sp. nov. and Zhongshania guokunii sp. nov., gammaproteobacteria respectively isolated from coastal attached (fast) ice and surface seawater of the Antarctic.</title>
        <authorList>
            <person name="Li H.J."/>
            <person name="Zhang X.Y."/>
            <person name="Chen C.X."/>
            <person name="Zhang Y.J."/>
            <person name="Gao Z.M."/>
            <person name="Yu Y."/>
            <person name="Chen X.L."/>
            <person name="Chen B."/>
            <person name="Zhang Y.Z."/>
        </authorList>
    </citation>
    <scope>NUCLEOTIDE SEQUENCE [LARGE SCALE GENOMIC DNA]</scope>
    <source>
        <strain evidence="3 4">ZS6-22T</strain>
    </source>
</reference>
<protein>
    <submittedName>
        <fullName evidence="3">Uncharacterized protein</fullName>
    </submittedName>
</protein>
<comment type="caution">
    <text evidence="3">The sequence shown here is derived from an EMBL/GenBank/DDBJ whole genome shotgun (WGS) entry which is preliminary data.</text>
</comment>
<evidence type="ECO:0000313" key="3">
    <source>
        <dbReference type="EMBL" id="MEX1667769.1"/>
    </source>
</evidence>
<feature type="region of interest" description="Disordered" evidence="1">
    <location>
        <begin position="48"/>
        <end position="75"/>
    </location>
</feature>
<dbReference type="EMBL" id="JBFRYA010000001">
    <property type="protein sequence ID" value="MEX1667769.1"/>
    <property type="molecule type" value="Genomic_DNA"/>
</dbReference>
<feature type="signal peptide" evidence="2">
    <location>
        <begin position="1"/>
        <end position="24"/>
    </location>
</feature>
<evidence type="ECO:0000256" key="2">
    <source>
        <dbReference type="SAM" id="SignalP"/>
    </source>
</evidence>
<gene>
    <name evidence="3" type="ORF">AB4876_02545</name>
</gene>
<organism evidence="3 4">
    <name type="scientific">Zhongshania guokunii</name>
    <dbReference type="NCBI Taxonomy" id="641783"/>
    <lineage>
        <taxon>Bacteria</taxon>
        <taxon>Pseudomonadati</taxon>
        <taxon>Pseudomonadota</taxon>
        <taxon>Gammaproteobacteria</taxon>
        <taxon>Cellvibrionales</taxon>
        <taxon>Spongiibacteraceae</taxon>
        <taxon>Zhongshania</taxon>
    </lineage>
</organism>
<dbReference type="RefSeq" id="WP_368380071.1">
    <property type="nucleotide sequence ID" value="NZ_JBFRYA010000001.1"/>
</dbReference>
<proteinExistence type="predicted"/>
<evidence type="ECO:0000256" key="1">
    <source>
        <dbReference type="SAM" id="MobiDB-lite"/>
    </source>
</evidence>
<evidence type="ECO:0000313" key="4">
    <source>
        <dbReference type="Proteomes" id="UP001557485"/>
    </source>
</evidence>
<feature type="compositionally biased region" description="Basic and acidic residues" evidence="1">
    <location>
        <begin position="49"/>
        <end position="58"/>
    </location>
</feature>
<name>A0ABV3U2R0_9GAMM</name>
<accession>A0ABV3U2R0</accession>
<dbReference type="Proteomes" id="UP001557485">
    <property type="component" value="Unassembled WGS sequence"/>
</dbReference>
<sequence length="148" mass="15897">MKKLLNIPLLSLLILIYFSKSVLAAVPMLGMTHAANYAPMTSAASHCVSESHSEHNSEHNSSQHHSSHSSHAENTTDISLHSASHDSTSNSVHCDAKCQCCIGSCGTVALLAANLAKQTIKPHFSIAEFDLQLLPQHPSSLFKPPIFS</sequence>
<keyword evidence="4" id="KW-1185">Reference proteome</keyword>